<dbReference type="InterPro" id="IPR006139">
    <property type="entry name" value="D-isomer_2_OHA_DH_cat_dom"/>
</dbReference>
<evidence type="ECO:0000256" key="2">
    <source>
        <dbReference type="ARBA" id="ARBA00023002"/>
    </source>
</evidence>
<evidence type="ECO:0000256" key="4">
    <source>
        <dbReference type="RuleBase" id="RU003719"/>
    </source>
</evidence>
<dbReference type="Gene3D" id="3.40.50.720">
    <property type="entry name" value="NAD(P)-binding Rossmann-like Domain"/>
    <property type="match status" value="2"/>
</dbReference>
<dbReference type="PANTHER" id="PTHR10996:SF269">
    <property type="entry name" value="HYPOTHETICAL D-ISOMER SPECIFIC 2-HYDROXYACID DEHYDROGENASE (EUROFUNG)"/>
    <property type="match status" value="1"/>
</dbReference>
<dbReference type="OrthoDB" id="9991913at2759"/>
<keyword evidence="3" id="KW-0520">NAD</keyword>
<evidence type="ECO:0000256" key="1">
    <source>
        <dbReference type="ARBA" id="ARBA00005854"/>
    </source>
</evidence>
<dbReference type="FunFam" id="3.40.50.720:FF:000282">
    <property type="entry name" value="Glyoxylate reductase protein"/>
    <property type="match status" value="1"/>
</dbReference>
<dbReference type="GO" id="GO:0030267">
    <property type="term" value="F:glyoxylate reductase (NADPH) activity"/>
    <property type="evidence" value="ECO:0007669"/>
    <property type="project" value="TreeGrafter"/>
</dbReference>
<dbReference type="Pfam" id="PF02826">
    <property type="entry name" value="2-Hacid_dh_C"/>
    <property type="match status" value="1"/>
</dbReference>
<evidence type="ECO:0000313" key="7">
    <source>
        <dbReference type="EMBL" id="CAI4211970.1"/>
    </source>
</evidence>
<keyword evidence="8" id="KW-1185">Reference proteome</keyword>
<dbReference type="Proteomes" id="UP000838763">
    <property type="component" value="Unassembled WGS sequence"/>
</dbReference>
<dbReference type="SUPFAM" id="SSF52283">
    <property type="entry name" value="Formate/glycerate dehydrogenase catalytic domain-like"/>
    <property type="match status" value="1"/>
</dbReference>
<sequence length="344" mass="37294">MSNESARPKVLQLGVIELAHEALNSIGQIADIIVPKATSRAEFIAECRSGAFDGVVAAFRTFESAAITGLVDQELLAVLPSSLKFICHNGAGYDQIDIPACTARSILVSNTPTAVDDATADIAIWLMIGALRNLNVSMSALREGTWRGQPLPALGHDPQGKILGILGMGGIGRNMAKKALAFGMKIRYHNRTRLTEAQEKECEAEYVDFETLLRESDVLSLNLPLNSHTRHTISKAQFDIMKRGVVIVNTARGAVMDEAALVDALNNGIVSTVGLDVYENEPKIQPGLASNPSVLLVPHMGTWTVETHLKMEEWALGNVQRALAEGRLRTIVPEQKDKAELWAI</sequence>
<name>A0A9P1GY04_9PEZI</name>
<dbReference type="InterPro" id="IPR036291">
    <property type="entry name" value="NAD(P)-bd_dom_sf"/>
</dbReference>
<dbReference type="CDD" id="cd12168">
    <property type="entry name" value="Mand_dh_like"/>
    <property type="match status" value="1"/>
</dbReference>
<evidence type="ECO:0000256" key="3">
    <source>
        <dbReference type="ARBA" id="ARBA00023027"/>
    </source>
</evidence>
<dbReference type="InterPro" id="IPR050223">
    <property type="entry name" value="D-isomer_2-hydroxyacid_DH"/>
</dbReference>
<dbReference type="AlphaFoldDB" id="A0A9P1GY04"/>
<evidence type="ECO:0000259" key="5">
    <source>
        <dbReference type="Pfam" id="PF00389"/>
    </source>
</evidence>
<accession>A0A9P1GY04</accession>
<dbReference type="PROSITE" id="PS00671">
    <property type="entry name" value="D_2_HYDROXYACID_DH_3"/>
    <property type="match status" value="1"/>
</dbReference>
<reference evidence="7" key="1">
    <citation type="submission" date="2022-11" db="EMBL/GenBank/DDBJ databases">
        <authorList>
            <person name="Scott C."/>
            <person name="Bruce N."/>
        </authorList>
    </citation>
    <scope>NUCLEOTIDE SEQUENCE</scope>
</reference>
<evidence type="ECO:0000259" key="6">
    <source>
        <dbReference type="Pfam" id="PF02826"/>
    </source>
</evidence>
<feature type="domain" description="D-isomer specific 2-hydroxyacid dehydrogenase catalytic" evidence="5">
    <location>
        <begin position="19"/>
        <end position="332"/>
    </location>
</feature>
<proteinExistence type="inferred from homology"/>
<dbReference type="GO" id="GO:0051287">
    <property type="term" value="F:NAD binding"/>
    <property type="evidence" value="ECO:0007669"/>
    <property type="project" value="InterPro"/>
</dbReference>
<keyword evidence="2 4" id="KW-0560">Oxidoreductase</keyword>
<dbReference type="GO" id="GO:0005829">
    <property type="term" value="C:cytosol"/>
    <property type="evidence" value="ECO:0007669"/>
    <property type="project" value="TreeGrafter"/>
</dbReference>
<dbReference type="InterPro" id="IPR029752">
    <property type="entry name" value="D-isomer_DH_CS1"/>
</dbReference>
<dbReference type="PANTHER" id="PTHR10996">
    <property type="entry name" value="2-HYDROXYACID DEHYDROGENASE-RELATED"/>
    <property type="match status" value="1"/>
</dbReference>
<organism evidence="7 8">
    <name type="scientific">Parascedosporium putredinis</name>
    <dbReference type="NCBI Taxonomy" id="1442378"/>
    <lineage>
        <taxon>Eukaryota</taxon>
        <taxon>Fungi</taxon>
        <taxon>Dikarya</taxon>
        <taxon>Ascomycota</taxon>
        <taxon>Pezizomycotina</taxon>
        <taxon>Sordariomycetes</taxon>
        <taxon>Hypocreomycetidae</taxon>
        <taxon>Microascales</taxon>
        <taxon>Microascaceae</taxon>
        <taxon>Parascedosporium</taxon>
    </lineage>
</organism>
<comment type="caution">
    <text evidence="7">The sequence shown here is derived from an EMBL/GenBank/DDBJ whole genome shotgun (WGS) entry which is preliminary data.</text>
</comment>
<protein>
    <recommendedName>
        <fullName evidence="9">Glyoxylate reductase</fullName>
    </recommendedName>
</protein>
<dbReference type="PROSITE" id="PS00065">
    <property type="entry name" value="D_2_HYDROXYACID_DH_1"/>
    <property type="match status" value="1"/>
</dbReference>
<feature type="domain" description="D-isomer specific 2-hydroxyacid dehydrogenase NAD-binding" evidence="6">
    <location>
        <begin position="124"/>
        <end position="301"/>
    </location>
</feature>
<dbReference type="Pfam" id="PF00389">
    <property type="entry name" value="2-Hacid_dh"/>
    <property type="match status" value="1"/>
</dbReference>
<evidence type="ECO:0008006" key="9">
    <source>
        <dbReference type="Google" id="ProtNLM"/>
    </source>
</evidence>
<dbReference type="InterPro" id="IPR006140">
    <property type="entry name" value="D-isomer_DH_NAD-bd"/>
</dbReference>
<dbReference type="InterPro" id="IPR029753">
    <property type="entry name" value="D-isomer_DH_CS"/>
</dbReference>
<dbReference type="EMBL" id="CALLCH030000003">
    <property type="protein sequence ID" value="CAI4211970.1"/>
    <property type="molecule type" value="Genomic_DNA"/>
</dbReference>
<comment type="similarity">
    <text evidence="1 4">Belongs to the D-isomer specific 2-hydroxyacid dehydrogenase family.</text>
</comment>
<dbReference type="GO" id="GO:0016618">
    <property type="term" value="F:hydroxypyruvate reductase [NAD(P)H] activity"/>
    <property type="evidence" value="ECO:0007669"/>
    <property type="project" value="TreeGrafter"/>
</dbReference>
<dbReference type="SUPFAM" id="SSF51735">
    <property type="entry name" value="NAD(P)-binding Rossmann-fold domains"/>
    <property type="match status" value="1"/>
</dbReference>
<evidence type="ECO:0000313" key="8">
    <source>
        <dbReference type="Proteomes" id="UP000838763"/>
    </source>
</evidence>
<gene>
    <name evidence="7" type="ORF">PPNO1_LOCUS1741</name>
</gene>